<dbReference type="InterPro" id="IPR050109">
    <property type="entry name" value="HTH-type_TetR-like_transc_reg"/>
</dbReference>
<feature type="DNA-binding region" description="H-T-H motif" evidence="4">
    <location>
        <begin position="34"/>
        <end position="53"/>
    </location>
</feature>
<dbReference type="SUPFAM" id="SSF48498">
    <property type="entry name" value="Tetracyclin repressor-like, C-terminal domain"/>
    <property type="match status" value="1"/>
</dbReference>
<evidence type="ECO:0000313" key="6">
    <source>
        <dbReference type="EMBL" id="MFC4563058.1"/>
    </source>
</evidence>
<evidence type="ECO:0000256" key="4">
    <source>
        <dbReference type="PROSITE-ProRule" id="PRU00335"/>
    </source>
</evidence>
<sequence>MTNPVSEHSGTRGRTRRAIIDAAATVLARDRAATLADIAKAAEVGRSTLHRYFHDRDDLLRALVEDSLHGLERAGTDAHPHEGPPLEAMRRMVASMVEVGERILLLFGDASLLETYGPADAAGDADCADVDDSLLDLIRRGQADGVFDPDVSDAWIQNTVWALVYTGCEMADKGLLPRHGVAQMVMRTLENGIAAPAAAAAPAARPALRVNAGQ</sequence>
<reference evidence="7" key="1">
    <citation type="journal article" date="2019" name="Int. J. Syst. Evol. Microbiol.">
        <title>The Global Catalogue of Microorganisms (GCM) 10K type strain sequencing project: providing services to taxonomists for standard genome sequencing and annotation.</title>
        <authorList>
            <consortium name="The Broad Institute Genomics Platform"/>
            <consortium name="The Broad Institute Genome Sequencing Center for Infectious Disease"/>
            <person name="Wu L."/>
            <person name="Ma J."/>
        </authorList>
    </citation>
    <scope>NUCLEOTIDE SEQUENCE [LARGE SCALE GENOMIC DNA]</scope>
    <source>
        <strain evidence="7">XZYJ18</strain>
    </source>
</reference>
<keyword evidence="3" id="KW-0804">Transcription</keyword>
<evidence type="ECO:0000256" key="3">
    <source>
        <dbReference type="ARBA" id="ARBA00023163"/>
    </source>
</evidence>
<dbReference type="RefSeq" id="WP_378574783.1">
    <property type="nucleotide sequence ID" value="NZ_JBHSFQ010000012.1"/>
</dbReference>
<keyword evidence="2 4" id="KW-0238">DNA-binding</keyword>
<dbReference type="Proteomes" id="UP001595923">
    <property type="component" value="Unassembled WGS sequence"/>
</dbReference>
<keyword evidence="7" id="KW-1185">Reference proteome</keyword>
<name>A0ABV9DXC4_9ACTN</name>
<dbReference type="InterPro" id="IPR001647">
    <property type="entry name" value="HTH_TetR"/>
</dbReference>
<evidence type="ECO:0000259" key="5">
    <source>
        <dbReference type="PROSITE" id="PS50977"/>
    </source>
</evidence>
<feature type="domain" description="HTH tetR-type" evidence="5">
    <location>
        <begin position="13"/>
        <end position="71"/>
    </location>
</feature>
<dbReference type="InterPro" id="IPR036271">
    <property type="entry name" value="Tet_transcr_reg_TetR-rel_C_sf"/>
</dbReference>
<proteinExistence type="predicted"/>
<gene>
    <name evidence="6" type="ORF">ACFO4E_14430</name>
</gene>
<dbReference type="InterPro" id="IPR009057">
    <property type="entry name" value="Homeodomain-like_sf"/>
</dbReference>
<dbReference type="Gene3D" id="1.10.357.10">
    <property type="entry name" value="Tetracycline Repressor, domain 2"/>
    <property type="match status" value="1"/>
</dbReference>
<evidence type="ECO:0000256" key="1">
    <source>
        <dbReference type="ARBA" id="ARBA00023015"/>
    </source>
</evidence>
<evidence type="ECO:0000256" key="2">
    <source>
        <dbReference type="ARBA" id="ARBA00023125"/>
    </source>
</evidence>
<dbReference type="PANTHER" id="PTHR30055">
    <property type="entry name" value="HTH-TYPE TRANSCRIPTIONAL REGULATOR RUTR"/>
    <property type="match status" value="1"/>
</dbReference>
<evidence type="ECO:0000313" key="7">
    <source>
        <dbReference type="Proteomes" id="UP001595923"/>
    </source>
</evidence>
<protein>
    <submittedName>
        <fullName evidence="6">TetR/AcrR family transcriptional regulator</fullName>
    </submittedName>
</protein>
<dbReference type="EMBL" id="JBHSFQ010000012">
    <property type="protein sequence ID" value="MFC4563058.1"/>
    <property type="molecule type" value="Genomic_DNA"/>
</dbReference>
<organism evidence="6 7">
    <name type="scientific">Nocardiopsis mangrovi</name>
    <dbReference type="NCBI Taxonomy" id="1179818"/>
    <lineage>
        <taxon>Bacteria</taxon>
        <taxon>Bacillati</taxon>
        <taxon>Actinomycetota</taxon>
        <taxon>Actinomycetes</taxon>
        <taxon>Streptosporangiales</taxon>
        <taxon>Nocardiopsidaceae</taxon>
        <taxon>Nocardiopsis</taxon>
    </lineage>
</organism>
<dbReference type="Pfam" id="PF00440">
    <property type="entry name" value="TetR_N"/>
    <property type="match status" value="1"/>
</dbReference>
<dbReference type="SUPFAM" id="SSF46689">
    <property type="entry name" value="Homeodomain-like"/>
    <property type="match status" value="1"/>
</dbReference>
<accession>A0ABV9DXC4</accession>
<keyword evidence="1" id="KW-0805">Transcription regulation</keyword>
<dbReference type="PANTHER" id="PTHR30055:SF234">
    <property type="entry name" value="HTH-TYPE TRANSCRIPTIONAL REGULATOR BETI"/>
    <property type="match status" value="1"/>
</dbReference>
<dbReference type="PROSITE" id="PS50977">
    <property type="entry name" value="HTH_TETR_2"/>
    <property type="match status" value="1"/>
</dbReference>
<comment type="caution">
    <text evidence="6">The sequence shown here is derived from an EMBL/GenBank/DDBJ whole genome shotgun (WGS) entry which is preliminary data.</text>
</comment>